<feature type="signal peptide" evidence="8">
    <location>
        <begin position="1"/>
        <end position="21"/>
    </location>
</feature>
<dbReference type="SUPFAM" id="SSF53474">
    <property type="entry name" value="alpha/beta-Hydrolases"/>
    <property type="match status" value="1"/>
</dbReference>
<keyword evidence="5" id="KW-0720">Serine protease</keyword>
<keyword evidence="11" id="KW-1185">Reference proteome</keyword>
<evidence type="ECO:0000259" key="9">
    <source>
        <dbReference type="Pfam" id="PF00326"/>
    </source>
</evidence>
<dbReference type="Pfam" id="PF00326">
    <property type="entry name" value="Peptidase_S9"/>
    <property type="match status" value="1"/>
</dbReference>
<evidence type="ECO:0000256" key="2">
    <source>
        <dbReference type="ARBA" id="ARBA00022670"/>
    </source>
</evidence>
<dbReference type="SUPFAM" id="SSF82171">
    <property type="entry name" value="DPP6 N-terminal domain-like"/>
    <property type="match status" value="1"/>
</dbReference>
<dbReference type="Gene3D" id="3.40.50.1820">
    <property type="entry name" value="alpha/beta hydrolase"/>
    <property type="match status" value="1"/>
</dbReference>
<dbReference type="PANTHER" id="PTHR42776:SF13">
    <property type="entry name" value="DIPEPTIDYL-PEPTIDASE 5"/>
    <property type="match status" value="1"/>
</dbReference>
<evidence type="ECO:0000256" key="3">
    <source>
        <dbReference type="ARBA" id="ARBA00022729"/>
    </source>
</evidence>
<dbReference type="Gene3D" id="2.120.10.30">
    <property type="entry name" value="TolB, C-terminal domain"/>
    <property type="match status" value="1"/>
</dbReference>
<evidence type="ECO:0000256" key="5">
    <source>
        <dbReference type="ARBA" id="ARBA00022825"/>
    </source>
</evidence>
<dbReference type="FunFam" id="3.40.50.1820:FF:000028">
    <property type="entry name" value="S9 family peptidase"/>
    <property type="match status" value="1"/>
</dbReference>
<dbReference type="InterPro" id="IPR001375">
    <property type="entry name" value="Peptidase_S9_cat"/>
</dbReference>
<evidence type="ECO:0000256" key="1">
    <source>
        <dbReference type="ARBA" id="ARBA00010040"/>
    </source>
</evidence>
<keyword evidence="4" id="KW-0378">Hydrolase</keyword>
<name>A0A9W8D0A0_9FUNG</name>
<dbReference type="Proteomes" id="UP001143981">
    <property type="component" value="Unassembled WGS sequence"/>
</dbReference>
<dbReference type="InterPro" id="IPR011659">
    <property type="entry name" value="WD40"/>
</dbReference>
<dbReference type="GO" id="GO:0004252">
    <property type="term" value="F:serine-type endopeptidase activity"/>
    <property type="evidence" value="ECO:0007669"/>
    <property type="project" value="TreeGrafter"/>
</dbReference>
<dbReference type="AlphaFoldDB" id="A0A9W8D0A0"/>
<feature type="chain" id="PRO_5040860103" description="Dipeptidyl-peptidase V" evidence="8">
    <location>
        <begin position="22"/>
        <end position="728"/>
    </location>
</feature>
<dbReference type="InterPro" id="IPR011042">
    <property type="entry name" value="6-blade_b-propeller_TolB-like"/>
</dbReference>
<dbReference type="PANTHER" id="PTHR42776">
    <property type="entry name" value="SERINE PEPTIDASE S9 FAMILY MEMBER"/>
    <property type="match status" value="1"/>
</dbReference>
<accession>A0A9W8D0A0</accession>
<evidence type="ECO:0000256" key="6">
    <source>
        <dbReference type="ARBA" id="ARBA00032829"/>
    </source>
</evidence>
<dbReference type="OrthoDB" id="416344at2759"/>
<reference evidence="10" key="1">
    <citation type="submission" date="2022-07" db="EMBL/GenBank/DDBJ databases">
        <title>Phylogenomic reconstructions and comparative analyses of Kickxellomycotina fungi.</title>
        <authorList>
            <person name="Reynolds N.K."/>
            <person name="Stajich J.E."/>
            <person name="Barry K."/>
            <person name="Grigoriev I.V."/>
            <person name="Crous P."/>
            <person name="Smith M.E."/>
        </authorList>
    </citation>
    <scope>NUCLEOTIDE SEQUENCE</scope>
    <source>
        <strain evidence="10">BCRC 34381</strain>
    </source>
</reference>
<organism evidence="10 11">
    <name type="scientific">Coemansia biformis</name>
    <dbReference type="NCBI Taxonomy" id="1286918"/>
    <lineage>
        <taxon>Eukaryota</taxon>
        <taxon>Fungi</taxon>
        <taxon>Fungi incertae sedis</taxon>
        <taxon>Zoopagomycota</taxon>
        <taxon>Kickxellomycotina</taxon>
        <taxon>Kickxellomycetes</taxon>
        <taxon>Kickxellales</taxon>
        <taxon>Kickxellaceae</taxon>
        <taxon>Coemansia</taxon>
    </lineage>
</organism>
<comment type="similarity">
    <text evidence="1">Belongs to the peptidase S9C family.</text>
</comment>
<evidence type="ECO:0000256" key="7">
    <source>
        <dbReference type="SAM" id="MobiDB-lite"/>
    </source>
</evidence>
<dbReference type="EMBL" id="JANBOI010000179">
    <property type="protein sequence ID" value="KAJ1732966.1"/>
    <property type="molecule type" value="Genomic_DNA"/>
</dbReference>
<evidence type="ECO:0000313" key="11">
    <source>
        <dbReference type="Proteomes" id="UP001143981"/>
    </source>
</evidence>
<gene>
    <name evidence="10" type="primary">dpp5_1</name>
    <name evidence="10" type="ORF">LPJ61_001785</name>
</gene>
<protein>
    <recommendedName>
        <fullName evidence="6">Dipeptidyl-peptidase V</fullName>
    </recommendedName>
</protein>
<proteinExistence type="inferred from homology"/>
<evidence type="ECO:0000256" key="4">
    <source>
        <dbReference type="ARBA" id="ARBA00022801"/>
    </source>
</evidence>
<keyword evidence="3 8" id="KW-0732">Signal</keyword>
<sequence>MTVLRALTAAAAAALALGAGARPFAPADLVQTVRLSGSVAISPSGAAVAYVQTQYSIDTKRQSTRLVVQPLDGGEPVLVAEHSADARSGSPSADAGGKKNKRIRASQPVWLSDEALAFVATDPESHTSTLFSVRGSRGRWSKPHAVLKTAVPISDAKYSPASGVLAFTAEVYNGTTTLEETAELGRQDRDRADTAQVYEELWVRHWDTFATPKLPQIHAVHLAHKADGSFRPKRPARNIIRDTAGDGRLEAAGSFVFSPDGRQVAFVAKRPGADYAWRTTSYIYLADVDGSAATAINANNKGASASPAFSADGSRIAYLQMAAPAYEADRNQIAIYVTASGSTVAVASDWDRSPSQIEWADDSTLLATYDDWGRRKLARVDIHTGAVTPIVEEHSVGTMHRVPGSAKLLVDYSAFDQPTDLFLVPVGGGALERVTRLNPQLGEEVFLSPAEDLEFAGADGATIHGFLLHPPGFDPQKKYPLAFVLHGGPQSSFADGWSSRWNLNVFAAAGFVTVAMDAQGSTGYGQNFTDAIRNQWGGRPYESLMLSLEQLLASHPYIDRDRLAALGASSGGYMVNWINGHTDVFKALVNHDGMFSTISTYYSTEELYFPETEFEGVPFDPEARKNYERWSPERFVHNWRTPTLVIHGEKDYRLVVSEGLSTFTALRRQGVPAKLLYFPDENHWVLKPANSLKWHQEVLGWITRWTSADAGSAAPVAAAPKLLVQGEL</sequence>
<evidence type="ECO:0000313" key="10">
    <source>
        <dbReference type="EMBL" id="KAJ1732966.1"/>
    </source>
</evidence>
<dbReference type="InterPro" id="IPR029058">
    <property type="entry name" value="AB_hydrolase_fold"/>
</dbReference>
<feature type="region of interest" description="Disordered" evidence="7">
    <location>
        <begin position="82"/>
        <end position="101"/>
    </location>
</feature>
<dbReference type="GO" id="GO:0006508">
    <property type="term" value="P:proteolysis"/>
    <property type="evidence" value="ECO:0007669"/>
    <property type="project" value="UniProtKB-KW"/>
</dbReference>
<keyword evidence="2" id="KW-0645">Protease</keyword>
<comment type="caution">
    <text evidence="10">The sequence shown here is derived from an EMBL/GenBank/DDBJ whole genome shotgun (WGS) entry which is preliminary data.</text>
</comment>
<evidence type="ECO:0000256" key="8">
    <source>
        <dbReference type="SAM" id="SignalP"/>
    </source>
</evidence>
<feature type="domain" description="Peptidase S9 prolyl oligopeptidase catalytic" evidence="9">
    <location>
        <begin position="497"/>
        <end position="706"/>
    </location>
</feature>
<dbReference type="Pfam" id="PF07676">
    <property type="entry name" value="PD40"/>
    <property type="match status" value="2"/>
</dbReference>